<dbReference type="GO" id="GO:0006221">
    <property type="term" value="P:pyrimidine nucleotide biosynthetic process"/>
    <property type="evidence" value="ECO:0007669"/>
    <property type="project" value="InterPro"/>
</dbReference>
<accession>A0A1J5JFR6</accession>
<dbReference type="PIRSF" id="PIRSF006816">
    <property type="entry name" value="Cyc3_hyd_g"/>
    <property type="match status" value="1"/>
</dbReference>
<comment type="cofactor">
    <cofactor evidence="1">
        <name>FAD</name>
        <dbReference type="ChEBI" id="CHEBI:57692"/>
    </cofactor>
    <text evidence="1">Binds 1 FAD per subunit.</text>
</comment>
<feature type="binding site" evidence="2">
    <location>
        <position position="233"/>
    </location>
    <ligand>
        <name>[2Fe-2S] cluster</name>
        <dbReference type="ChEBI" id="CHEBI:190135"/>
    </ligand>
</feature>
<dbReference type="EMBL" id="MIHH01000012">
    <property type="protein sequence ID" value="OIQ08362.1"/>
    <property type="molecule type" value="Genomic_DNA"/>
</dbReference>
<organism evidence="4 5">
    <name type="scientific">Neomoorella thermoacetica</name>
    <name type="common">Clostridium thermoaceticum</name>
    <dbReference type="NCBI Taxonomy" id="1525"/>
    <lineage>
        <taxon>Bacteria</taxon>
        <taxon>Bacillati</taxon>
        <taxon>Bacillota</taxon>
        <taxon>Clostridia</taxon>
        <taxon>Neomoorellales</taxon>
        <taxon>Neomoorellaceae</taxon>
        <taxon>Neomoorella</taxon>
    </lineage>
</organism>
<keyword evidence="2" id="KW-0479">Metal-binding</keyword>
<feature type="domain" description="FAD-binding FR-type" evidence="3">
    <location>
        <begin position="5"/>
        <end position="103"/>
    </location>
</feature>
<dbReference type="InterPro" id="IPR050353">
    <property type="entry name" value="PyrK_electron_transfer"/>
</dbReference>
<keyword evidence="1" id="KW-0274">FAD</keyword>
<evidence type="ECO:0000256" key="2">
    <source>
        <dbReference type="PIRSR" id="PIRSR006816-2"/>
    </source>
</evidence>
<keyword evidence="2" id="KW-0408">Iron</keyword>
<name>A0A1J5JFR6_NEOTH</name>
<keyword evidence="2" id="KW-0411">Iron-sulfur</keyword>
<dbReference type="GO" id="GO:0051537">
    <property type="term" value="F:2 iron, 2 sulfur cluster binding"/>
    <property type="evidence" value="ECO:0007669"/>
    <property type="project" value="UniProtKB-KW"/>
</dbReference>
<dbReference type="InterPro" id="IPR012165">
    <property type="entry name" value="Cyt_c3_hydrogenase_gsu"/>
</dbReference>
<feature type="binding site" evidence="1">
    <location>
        <begin position="70"/>
        <end position="72"/>
    </location>
    <ligand>
        <name>FAD</name>
        <dbReference type="ChEBI" id="CHEBI:57692"/>
    </ligand>
</feature>
<dbReference type="InterPro" id="IPR039261">
    <property type="entry name" value="FNR_nucleotide-bd"/>
</dbReference>
<dbReference type="GO" id="GO:0046872">
    <property type="term" value="F:metal ion binding"/>
    <property type="evidence" value="ECO:0007669"/>
    <property type="project" value="UniProtKB-KW"/>
</dbReference>
<dbReference type="InterPro" id="IPR019480">
    <property type="entry name" value="Dihydroorotate_DH_Fe-S-bd"/>
</dbReference>
<dbReference type="Pfam" id="PF10418">
    <property type="entry name" value="DHODB_Fe-S_bind"/>
    <property type="match status" value="1"/>
</dbReference>
<dbReference type="GO" id="GO:0016491">
    <property type="term" value="F:oxidoreductase activity"/>
    <property type="evidence" value="ECO:0007669"/>
    <property type="project" value="InterPro"/>
</dbReference>
<evidence type="ECO:0000313" key="4">
    <source>
        <dbReference type="EMBL" id="OIQ08362.1"/>
    </source>
</evidence>
<dbReference type="PANTHER" id="PTHR43513:SF3">
    <property type="entry name" value="DIHYDROOROTATE DEHYDROGENASE B (NAD(+)), ELECTRON TRANSFER SUBUNIT-RELATED"/>
    <property type="match status" value="1"/>
</dbReference>
<gene>
    <name evidence="4" type="primary">pyrK_2</name>
    <name evidence="4" type="ORF">MOOR_20810</name>
</gene>
<dbReference type="Gene3D" id="3.40.50.80">
    <property type="entry name" value="Nucleotide-binding domain of ferredoxin-NADP reductase (FNR) module"/>
    <property type="match status" value="1"/>
</dbReference>
<evidence type="ECO:0000256" key="1">
    <source>
        <dbReference type="PIRSR" id="PIRSR006816-1"/>
    </source>
</evidence>
<proteinExistence type="predicted"/>
<keyword evidence="2" id="KW-0001">2Fe-2S</keyword>
<dbReference type="InterPro" id="IPR017938">
    <property type="entry name" value="Riboflavin_synthase-like_b-brl"/>
</dbReference>
<feature type="binding site" evidence="2">
    <location>
        <position position="230"/>
    </location>
    <ligand>
        <name>[2Fe-2S] cluster</name>
        <dbReference type="ChEBI" id="CHEBI:190135"/>
    </ligand>
</feature>
<dbReference type="GO" id="GO:0050660">
    <property type="term" value="F:flavin adenine dinucleotide binding"/>
    <property type="evidence" value="ECO:0007669"/>
    <property type="project" value="InterPro"/>
</dbReference>
<comment type="caution">
    <text evidence="4">The sequence shown here is derived from an EMBL/GenBank/DDBJ whole genome shotgun (WGS) entry which is preliminary data.</text>
</comment>
<protein>
    <submittedName>
        <fullName evidence="4">Dihydroorotate dehydrogenase B, electron transfer subunit</fullName>
    </submittedName>
</protein>
<dbReference type="NCBIfam" id="NF004862">
    <property type="entry name" value="PRK06222.1"/>
    <property type="match status" value="1"/>
</dbReference>
<dbReference type="CDD" id="cd06219">
    <property type="entry name" value="DHOD_e_trans_like1"/>
    <property type="match status" value="1"/>
</dbReference>
<dbReference type="SUPFAM" id="SSF63380">
    <property type="entry name" value="Riboflavin synthase domain-like"/>
    <property type="match status" value="1"/>
</dbReference>
<evidence type="ECO:0000259" key="3">
    <source>
        <dbReference type="PROSITE" id="PS51384"/>
    </source>
</evidence>
<reference evidence="4 5" key="1">
    <citation type="submission" date="2016-08" db="EMBL/GenBank/DDBJ databases">
        <title>Genome-based comparison of Moorella thermoacetic strains.</title>
        <authorList>
            <person name="Poehlein A."/>
            <person name="Bengelsdorf F.R."/>
            <person name="Esser C."/>
            <person name="Duerre P."/>
            <person name="Daniel R."/>
        </authorList>
    </citation>
    <scope>NUCLEOTIDE SEQUENCE [LARGE SCALE GENOMIC DNA]</scope>
    <source>
        <strain evidence="4 5">DSM 11768</strain>
    </source>
</reference>
<comment type="cofactor">
    <cofactor evidence="2">
        <name>[2Fe-2S] cluster</name>
        <dbReference type="ChEBI" id="CHEBI:190135"/>
    </cofactor>
    <text evidence="2">Binds 1 [2Fe-2S] cluster per subunit.</text>
</comment>
<dbReference type="InterPro" id="IPR001433">
    <property type="entry name" value="OxRdtase_FAD/NAD-bd"/>
</dbReference>
<evidence type="ECO:0000313" key="5">
    <source>
        <dbReference type="Proteomes" id="UP000182743"/>
    </source>
</evidence>
<dbReference type="Pfam" id="PF00175">
    <property type="entry name" value="NAD_binding_1"/>
    <property type="match status" value="1"/>
</dbReference>
<dbReference type="Proteomes" id="UP000182743">
    <property type="component" value="Unassembled WGS sequence"/>
</dbReference>
<feature type="binding site" evidence="2">
    <location>
        <position position="245"/>
    </location>
    <ligand>
        <name>[2Fe-2S] cluster</name>
        <dbReference type="ChEBI" id="CHEBI:190135"/>
    </ligand>
</feature>
<dbReference type="InterPro" id="IPR017927">
    <property type="entry name" value="FAD-bd_FR_type"/>
</dbReference>
<dbReference type="PROSITE" id="PS51384">
    <property type="entry name" value="FAD_FR"/>
    <property type="match status" value="1"/>
</dbReference>
<dbReference type="PANTHER" id="PTHR43513">
    <property type="entry name" value="DIHYDROOROTATE DEHYDROGENASE B (NAD(+)), ELECTRON TRANSFER SUBUNIT"/>
    <property type="match status" value="1"/>
</dbReference>
<dbReference type="AlphaFoldDB" id="A0A1J5JFR6"/>
<sequence>MSKGVGLLVYRIVRKEVMSPVIKLLEIEAPEVAAKAQPGQFIILRLDEEGERIPLTIADFDRTRGTITTIFQEVGYTTRRLGCLETGDSLADFVGPLGLPSEIENYGRVVCVGGGVGVAPVYPIARALKEAGNEVISIIGARTKDLLLLEDEMRAVSSELLVATDDGSYGHHGFVTDLLKQVLEERGKVARVWGIGPVVMMRAVAETTRPFGVKTIVSMNPIMVDGTGMCGACRVSVGGETKFACVDGPEFDGHEIDWQLALRRMNMYREEEQEIIKAHEGGGCGCH</sequence>
<keyword evidence="1" id="KW-0285">Flavoprotein</keyword>
<dbReference type="SUPFAM" id="SSF52343">
    <property type="entry name" value="Ferredoxin reductase-like, C-terminal NADP-linked domain"/>
    <property type="match status" value="1"/>
</dbReference>
<dbReference type="Gene3D" id="2.40.30.10">
    <property type="entry name" value="Translation factors"/>
    <property type="match status" value="1"/>
</dbReference>